<dbReference type="SUPFAM" id="SSF53756">
    <property type="entry name" value="UDP-Glycosyltransferase/glycogen phosphorylase"/>
    <property type="match status" value="1"/>
</dbReference>
<dbReference type="InterPro" id="IPR050194">
    <property type="entry name" value="Glycosyltransferase_grp1"/>
</dbReference>
<gene>
    <name evidence="3" type="ORF">SAMN05878282_11331</name>
</gene>
<dbReference type="Proteomes" id="UP000185841">
    <property type="component" value="Unassembled WGS sequence"/>
</dbReference>
<evidence type="ECO:0000259" key="1">
    <source>
        <dbReference type="Pfam" id="PF00534"/>
    </source>
</evidence>
<dbReference type="Pfam" id="PF13579">
    <property type="entry name" value="Glyco_trans_4_4"/>
    <property type="match status" value="1"/>
</dbReference>
<dbReference type="GO" id="GO:0016758">
    <property type="term" value="F:hexosyltransferase activity"/>
    <property type="evidence" value="ECO:0007669"/>
    <property type="project" value="TreeGrafter"/>
</dbReference>
<dbReference type="EMBL" id="FTMP01000013">
    <property type="protein sequence ID" value="SIR02771.1"/>
    <property type="molecule type" value="Genomic_DNA"/>
</dbReference>
<accession>A0A1N6XKJ4</accession>
<organism evidence="3 4">
    <name type="scientific">Aquipseudomonas alcaligenes</name>
    <name type="common">Pseudomonas alcaligenes</name>
    <dbReference type="NCBI Taxonomy" id="43263"/>
    <lineage>
        <taxon>Bacteria</taxon>
        <taxon>Pseudomonadati</taxon>
        <taxon>Pseudomonadota</taxon>
        <taxon>Gammaproteobacteria</taxon>
        <taxon>Pseudomonadales</taxon>
        <taxon>Pseudomonadaceae</taxon>
        <taxon>Aquipseudomonas</taxon>
    </lineage>
</organism>
<keyword evidence="3" id="KW-0808">Transferase</keyword>
<dbReference type="InterPro" id="IPR001296">
    <property type="entry name" value="Glyco_trans_1"/>
</dbReference>
<dbReference type="PANTHER" id="PTHR45947">
    <property type="entry name" value="SULFOQUINOVOSYL TRANSFERASE SQD2"/>
    <property type="match status" value="1"/>
</dbReference>
<evidence type="ECO:0000259" key="2">
    <source>
        <dbReference type="Pfam" id="PF13579"/>
    </source>
</evidence>
<feature type="domain" description="Glycosyl transferase family 1" evidence="1">
    <location>
        <begin position="176"/>
        <end position="291"/>
    </location>
</feature>
<evidence type="ECO:0000313" key="4">
    <source>
        <dbReference type="Proteomes" id="UP000185841"/>
    </source>
</evidence>
<dbReference type="Pfam" id="PF00534">
    <property type="entry name" value="Glycos_transf_1"/>
    <property type="match status" value="1"/>
</dbReference>
<protein>
    <submittedName>
        <fullName evidence="3">Glycosyltransferase involved in cell wall bisynthesis</fullName>
    </submittedName>
</protein>
<dbReference type="RefSeq" id="WP_076429491.1">
    <property type="nucleotide sequence ID" value="NZ_FTMP01000013.1"/>
</dbReference>
<dbReference type="InterPro" id="IPR028098">
    <property type="entry name" value="Glyco_trans_4-like_N"/>
</dbReference>
<reference evidence="3 4" key="1">
    <citation type="submission" date="2017-01" db="EMBL/GenBank/DDBJ databases">
        <authorList>
            <person name="Mah S.A."/>
            <person name="Swanson W.J."/>
            <person name="Moy G.W."/>
            <person name="Vacquier V.D."/>
        </authorList>
    </citation>
    <scope>NUCLEOTIDE SEQUENCE [LARGE SCALE GENOMIC DNA]</scope>
    <source>
        <strain evidence="3 4">RU36E</strain>
    </source>
</reference>
<proteinExistence type="predicted"/>
<dbReference type="Gene3D" id="3.40.50.2000">
    <property type="entry name" value="Glycogen Phosphorylase B"/>
    <property type="match status" value="2"/>
</dbReference>
<dbReference type="CDD" id="cd03801">
    <property type="entry name" value="GT4_PimA-like"/>
    <property type="match status" value="1"/>
</dbReference>
<name>A0A1N6XKJ4_AQUAC</name>
<dbReference type="PANTHER" id="PTHR45947:SF3">
    <property type="entry name" value="SULFOQUINOVOSYL TRANSFERASE SQD2"/>
    <property type="match status" value="1"/>
</dbReference>
<feature type="domain" description="Glycosyltransferase subfamily 4-like N-terminal" evidence="2">
    <location>
        <begin position="51"/>
        <end position="160"/>
    </location>
</feature>
<evidence type="ECO:0000313" key="3">
    <source>
        <dbReference type="EMBL" id="SIR02771.1"/>
    </source>
</evidence>
<sequence length="361" mass="39641">MKVRVLFVSKEYQPLYSGVARHIQGLAQALRDDPAVTLSMLAPQVDEGQAPFPVIRGGYRRLWGCLSRCDVVHLHGSRTPLVLCAALLARLRRVPVVYTPHCYYDGGSWLVRAFKRLWDLTAERVLLHIAGTLVLLHEGWIDDLAKRGLKSRRVMIVPNCIDAQRTLCRSAAAPLEGRPALLSIGRLDPIKRLDDVLKALTEPCLADAVLHVIGRGDEREPLLALAQQLGITARVRFLGWQDDDASAAMMAACDSMILASAREGMPTVVLEALLAGVPITCSDIEGNRAILDTVGWDALFAMGDVPALARCAYATAQRQVPEQVRERVRSQFTWSGQAPRLAARYVELASRVVSTAGQEAR</sequence>
<dbReference type="AlphaFoldDB" id="A0A1N6XKJ4"/>